<dbReference type="KEGG" id="ppd:Ppro_0390"/>
<evidence type="ECO:0000313" key="1">
    <source>
        <dbReference type="EMBL" id="ABK98024.1"/>
    </source>
</evidence>
<dbReference type="EMBL" id="CP000482">
    <property type="protein sequence ID" value="ABK98024.1"/>
    <property type="molecule type" value="Genomic_DNA"/>
</dbReference>
<evidence type="ECO:0000313" key="2">
    <source>
        <dbReference type="Proteomes" id="UP000006732"/>
    </source>
</evidence>
<proteinExistence type="predicted"/>
<protein>
    <submittedName>
        <fullName evidence="1">Uncharacterized protein</fullName>
    </submittedName>
</protein>
<name>A1AL04_PELPD</name>
<reference evidence="1 2" key="1">
    <citation type="submission" date="2006-10" db="EMBL/GenBank/DDBJ databases">
        <title>Complete sequence of chromosome of Pelobacter propionicus DSM 2379.</title>
        <authorList>
            <consortium name="US DOE Joint Genome Institute"/>
            <person name="Copeland A."/>
            <person name="Lucas S."/>
            <person name="Lapidus A."/>
            <person name="Barry K."/>
            <person name="Detter J.C."/>
            <person name="Glavina del Rio T."/>
            <person name="Hammon N."/>
            <person name="Israni S."/>
            <person name="Dalin E."/>
            <person name="Tice H."/>
            <person name="Pitluck S."/>
            <person name="Saunders E."/>
            <person name="Brettin T."/>
            <person name="Bruce D."/>
            <person name="Han C."/>
            <person name="Tapia R."/>
            <person name="Schmutz J."/>
            <person name="Larimer F."/>
            <person name="Land M."/>
            <person name="Hauser L."/>
            <person name="Kyrpides N."/>
            <person name="Kim E."/>
            <person name="Lovley D."/>
            <person name="Richardson P."/>
        </authorList>
    </citation>
    <scope>NUCLEOTIDE SEQUENCE [LARGE SCALE GENOMIC DNA]</scope>
    <source>
        <strain evidence="2">DSM 2379 / NBRC 103807 / OttBd1</strain>
    </source>
</reference>
<dbReference type="STRING" id="338966.Ppro_0390"/>
<dbReference type="AlphaFoldDB" id="A1AL04"/>
<dbReference type="Proteomes" id="UP000006732">
    <property type="component" value="Chromosome"/>
</dbReference>
<organism evidence="1 2">
    <name type="scientific">Pelobacter propionicus (strain DSM 2379 / NBRC 103807 / OttBd1)</name>
    <dbReference type="NCBI Taxonomy" id="338966"/>
    <lineage>
        <taxon>Bacteria</taxon>
        <taxon>Pseudomonadati</taxon>
        <taxon>Thermodesulfobacteriota</taxon>
        <taxon>Desulfuromonadia</taxon>
        <taxon>Desulfuromonadales</taxon>
        <taxon>Desulfuromonadaceae</taxon>
        <taxon>Pelobacter</taxon>
    </lineage>
</organism>
<sequence>MRWLSRIAPPPLLEFDRPLRGVRAPVNQFICHLLFATQVSLGAGSTPSSFFYPPDSRHHALGKAGAFQGRVLMTLRLPGTENL</sequence>
<keyword evidence="2" id="KW-1185">Reference proteome</keyword>
<accession>A1AL04</accession>
<dbReference type="HOGENOM" id="CLU_2539572_0_0_7"/>
<gene>
    <name evidence="1" type="ordered locus">Ppro_0390</name>
</gene>